<name>X1GFD4_9ZZZZ</name>
<dbReference type="Gene3D" id="3.40.630.30">
    <property type="match status" value="1"/>
</dbReference>
<dbReference type="AlphaFoldDB" id="X1GFD4"/>
<reference evidence="1" key="1">
    <citation type="journal article" date="2014" name="Front. Microbiol.">
        <title>High frequency of phylogenetically diverse reductive dehalogenase-homologous genes in deep subseafloor sedimentary metagenomes.</title>
        <authorList>
            <person name="Kawai M."/>
            <person name="Futagami T."/>
            <person name="Toyoda A."/>
            <person name="Takaki Y."/>
            <person name="Nishi S."/>
            <person name="Hori S."/>
            <person name="Arai W."/>
            <person name="Tsubouchi T."/>
            <person name="Morono Y."/>
            <person name="Uchiyama I."/>
            <person name="Ito T."/>
            <person name="Fujiyama A."/>
            <person name="Inagaki F."/>
            <person name="Takami H."/>
        </authorList>
    </citation>
    <scope>NUCLEOTIDE SEQUENCE</scope>
    <source>
        <strain evidence="1">Expedition CK06-06</strain>
    </source>
</reference>
<protein>
    <submittedName>
        <fullName evidence="1">Uncharacterized protein</fullName>
    </submittedName>
</protein>
<accession>X1GFD4</accession>
<evidence type="ECO:0000313" key="1">
    <source>
        <dbReference type="EMBL" id="GAH55927.1"/>
    </source>
</evidence>
<dbReference type="EMBL" id="BARU01017065">
    <property type="protein sequence ID" value="GAH55927.1"/>
    <property type="molecule type" value="Genomic_DNA"/>
</dbReference>
<organism evidence="1">
    <name type="scientific">marine sediment metagenome</name>
    <dbReference type="NCBI Taxonomy" id="412755"/>
    <lineage>
        <taxon>unclassified sequences</taxon>
        <taxon>metagenomes</taxon>
        <taxon>ecological metagenomes</taxon>
    </lineage>
</organism>
<comment type="caution">
    <text evidence="1">The sequence shown here is derived from an EMBL/GenBank/DDBJ whole genome shotgun (WGS) entry which is preliminary data.</text>
</comment>
<gene>
    <name evidence="1" type="ORF">S03H2_28332</name>
</gene>
<proteinExistence type="predicted"/>
<sequence length="132" mass="15294">MLSGLFDEMGRSFMAFMKRRNFGFVLENVKHRVVGMSYSSSLKSIAQAHTRTIDFLTHQNYFGEAYRLIKALVEKLKEEKAKKLQAYTASTDETRKKILWQCSFKKEASLSKQLQTGSKTSNLEIYCRFLDS</sequence>